<gene>
    <name evidence="3" type="ORF">MAMT_02104</name>
</gene>
<evidence type="ECO:0000256" key="2">
    <source>
        <dbReference type="RuleBase" id="RU362080"/>
    </source>
</evidence>
<dbReference type="SUPFAM" id="SSF143120">
    <property type="entry name" value="YefM-like"/>
    <property type="match status" value="1"/>
</dbReference>
<sequence length="96" mass="10708">MTIVVSKARKEAGSIEVWSVAKAKAKLSEVIHRALSDGPQTIRRKGRKAVVVVSAEEWERKTRRTGNLAEFFADSPLCDAKVKIERLKHGQPKVDL</sequence>
<organism evidence="3 4">
    <name type="scientific">Methylacidimicrobium tartarophylax</name>
    <dbReference type="NCBI Taxonomy" id="1041768"/>
    <lineage>
        <taxon>Bacteria</taxon>
        <taxon>Pseudomonadati</taxon>
        <taxon>Verrucomicrobiota</taxon>
        <taxon>Methylacidimicrobium</taxon>
    </lineage>
</organism>
<keyword evidence="4" id="KW-1185">Reference proteome</keyword>
<dbReference type="Pfam" id="PF02604">
    <property type="entry name" value="PhdYeFM_antitox"/>
    <property type="match status" value="1"/>
</dbReference>
<dbReference type="EMBL" id="CABFVA020000117">
    <property type="protein sequence ID" value="VVM08100.1"/>
    <property type="molecule type" value="Genomic_DNA"/>
</dbReference>
<dbReference type="AlphaFoldDB" id="A0A5E6MFR5"/>
<dbReference type="InterPro" id="IPR006442">
    <property type="entry name" value="Antitoxin_Phd/YefM"/>
</dbReference>
<accession>A0A5E6MFR5</accession>
<evidence type="ECO:0000256" key="1">
    <source>
        <dbReference type="ARBA" id="ARBA00009981"/>
    </source>
</evidence>
<comment type="function">
    <text evidence="2">Antitoxin component of a type II toxin-antitoxin (TA) system.</text>
</comment>
<name>A0A5E6MFR5_9BACT</name>
<dbReference type="RefSeq" id="WP_142660936.1">
    <property type="nucleotide sequence ID" value="NZ_CABFVA020000117.1"/>
</dbReference>
<comment type="similarity">
    <text evidence="1 2">Belongs to the phD/YefM antitoxin family.</text>
</comment>
<evidence type="ECO:0000313" key="4">
    <source>
        <dbReference type="Proteomes" id="UP000334923"/>
    </source>
</evidence>
<dbReference type="NCBIfam" id="TIGR01552">
    <property type="entry name" value="phd_fam"/>
    <property type="match status" value="1"/>
</dbReference>
<dbReference type="OrthoDB" id="361281at2"/>
<dbReference type="Gene3D" id="3.40.1620.10">
    <property type="entry name" value="YefM-like domain"/>
    <property type="match status" value="1"/>
</dbReference>
<protein>
    <recommendedName>
        <fullName evidence="2">Antitoxin</fullName>
    </recommendedName>
</protein>
<dbReference type="InterPro" id="IPR036165">
    <property type="entry name" value="YefM-like_sf"/>
</dbReference>
<reference evidence="3 4" key="1">
    <citation type="submission" date="2019-09" db="EMBL/GenBank/DDBJ databases">
        <authorList>
            <person name="Cremers G."/>
        </authorList>
    </citation>
    <scope>NUCLEOTIDE SEQUENCE [LARGE SCALE GENOMIC DNA]</scope>
    <source>
        <strain evidence="3">4A</strain>
    </source>
</reference>
<evidence type="ECO:0000313" key="3">
    <source>
        <dbReference type="EMBL" id="VVM08100.1"/>
    </source>
</evidence>
<proteinExistence type="inferred from homology"/>
<dbReference type="Proteomes" id="UP000334923">
    <property type="component" value="Unassembled WGS sequence"/>
</dbReference>